<protein>
    <submittedName>
        <fullName evidence="5">MarR family transcriptional regulator</fullName>
    </submittedName>
</protein>
<accession>A0A0F2DUM2</accession>
<dbReference type="CDD" id="cd00090">
    <property type="entry name" value="HTH_ARSR"/>
    <property type="match status" value="1"/>
</dbReference>
<dbReference type="Pfam" id="PF01047">
    <property type="entry name" value="MarR"/>
    <property type="match status" value="1"/>
</dbReference>
<dbReference type="PROSITE" id="PS50995">
    <property type="entry name" value="HTH_MARR_2"/>
    <property type="match status" value="1"/>
</dbReference>
<dbReference type="InterPro" id="IPR000835">
    <property type="entry name" value="HTH_MarR-typ"/>
</dbReference>
<dbReference type="AlphaFoldDB" id="A0A0F2DUM2"/>
<comment type="caution">
    <text evidence="5">The sequence shown here is derived from an EMBL/GenBank/DDBJ whole genome shotgun (WGS) entry which is preliminary data.</text>
</comment>
<dbReference type="PANTHER" id="PTHR33164">
    <property type="entry name" value="TRANSCRIPTIONAL REGULATOR, MARR FAMILY"/>
    <property type="match status" value="1"/>
</dbReference>
<dbReference type="InterPro" id="IPR039422">
    <property type="entry name" value="MarR/SlyA-like"/>
</dbReference>
<dbReference type="SMART" id="SM00347">
    <property type="entry name" value="HTH_MARR"/>
    <property type="match status" value="1"/>
</dbReference>
<dbReference type="InterPro" id="IPR036390">
    <property type="entry name" value="WH_DNA-bd_sf"/>
</dbReference>
<dbReference type="GO" id="GO:0003677">
    <property type="term" value="F:DNA binding"/>
    <property type="evidence" value="ECO:0007669"/>
    <property type="project" value="UniProtKB-KW"/>
</dbReference>
<name>A0A0F2DUM2_STRMT</name>
<keyword evidence="2" id="KW-0238">DNA-binding</keyword>
<dbReference type="PANTHER" id="PTHR33164:SF99">
    <property type="entry name" value="MARR FAMILY REGULATORY PROTEIN"/>
    <property type="match status" value="1"/>
</dbReference>
<evidence type="ECO:0000256" key="1">
    <source>
        <dbReference type="ARBA" id="ARBA00023015"/>
    </source>
</evidence>
<keyword evidence="3" id="KW-0804">Transcription</keyword>
<dbReference type="PROSITE" id="PS01117">
    <property type="entry name" value="HTH_MARR_1"/>
    <property type="match status" value="1"/>
</dbReference>
<dbReference type="SUPFAM" id="SSF46785">
    <property type="entry name" value="Winged helix' DNA-binding domain"/>
    <property type="match status" value="1"/>
</dbReference>
<sequence length="141" mass="16442">MIEIQDLLYQLRLSEQASTQLFEKRIGISLTRYQILLFLLKHSPCNQIAVQECLKIDQAALTRHFKILEKEGLVERHRNPENQREVLVEATKYAKEQLVVNPPLQHIKVKEAMESILTESERTELSRLLNKLVLGIENIEI</sequence>
<dbReference type="PRINTS" id="PR00598">
    <property type="entry name" value="HTHMARR"/>
</dbReference>
<dbReference type="EMBL" id="JYGS01000005">
    <property type="protein sequence ID" value="KJQ73889.1"/>
    <property type="molecule type" value="Genomic_DNA"/>
</dbReference>
<reference evidence="5 6" key="1">
    <citation type="submission" date="2015-02" db="EMBL/GenBank/DDBJ databases">
        <title>Evolution of amylase-binding proteins of oral streptococcal species.</title>
        <authorList>
            <person name="Haase E.M."/>
        </authorList>
    </citation>
    <scope>NUCLEOTIDE SEQUENCE [LARGE SCALE GENOMIC DNA]</scope>
    <source>
        <strain evidence="5 6">SK145</strain>
    </source>
</reference>
<dbReference type="GO" id="GO:0003700">
    <property type="term" value="F:DNA-binding transcription factor activity"/>
    <property type="evidence" value="ECO:0007669"/>
    <property type="project" value="InterPro"/>
</dbReference>
<dbReference type="GO" id="GO:0006950">
    <property type="term" value="P:response to stress"/>
    <property type="evidence" value="ECO:0007669"/>
    <property type="project" value="TreeGrafter"/>
</dbReference>
<dbReference type="InterPro" id="IPR023187">
    <property type="entry name" value="Tscrpt_reg_MarR-type_CS"/>
</dbReference>
<dbReference type="Gene3D" id="1.10.10.10">
    <property type="entry name" value="Winged helix-like DNA-binding domain superfamily/Winged helix DNA-binding domain"/>
    <property type="match status" value="1"/>
</dbReference>
<evidence type="ECO:0000313" key="6">
    <source>
        <dbReference type="Proteomes" id="UP000033590"/>
    </source>
</evidence>
<evidence type="ECO:0000256" key="3">
    <source>
        <dbReference type="ARBA" id="ARBA00023163"/>
    </source>
</evidence>
<evidence type="ECO:0000313" key="5">
    <source>
        <dbReference type="EMBL" id="KJQ73889.1"/>
    </source>
</evidence>
<feature type="domain" description="HTH marR-type" evidence="4">
    <location>
        <begin position="1"/>
        <end position="134"/>
    </location>
</feature>
<dbReference type="InterPro" id="IPR011991">
    <property type="entry name" value="ArsR-like_HTH"/>
</dbReference>
<keyword evidence="1" id="KW-0805">Transcription regulation</keyword>
<dbReference type="PATRIC" id="fig|28037.215.peg.1324"/>
<dbReference type="Proteomes" id="UP000033590">
    <property type="component" value="Unassembled WGS sequence"/>
</dbReference>
<dbReference type="InterPro" id="IPR036388">
    <property type="entry name" value="WH-like_DNA-bd_sf"/>
</dbReference>
<evidence type="ECO:0000256" key="2">
    <source>
        <dbReference type="ARBA" id="ARBA00023125"/>
    </source>
</evidence>
<gene>
    <name evidence="5" type="primary">marR_2</name>
    <name evidence="5" type="ORF">TZ93_01361</name>
</gene>
<evidence type="ECO:0000259" key="4">
    <source>
        <dbReference type="PROSITE" id="PS50995"/>
    </source>
</evidence>
<proteinExistence type="predicted"/>
<organism evidence="5 6">
    <name type="scientific">Streptococcus mitis</name>
    <dbReference type="NCBI Taxonomy" id="28037"/>
    <lineage>
        <taxon>Bacteria</taxon>
        <taxon>Bacillati</taxon>
        <taxon>Bacillota</taxon>
        <taxon>Bacilli</taxon>
        <taxon>Lactobacillales</taxon>
        <taxon>Streptococcaceae</taxon>
        <taxon>Streptococcus</taxon>
        <taxon>Streptococcus mitis group</taxon>
    </lineage>
</organism>
<dbReference type="RefSeq" id="WP_045606641.1">
    <property type="nucleotide sequence ID" value="NZ_JAHZPS010000017.1"/>
</dbReference>